<dbReference type="EMBL" id="FNAQ01000003">
    <property type="protein sequence ID" value="SDE09283.1"/>
    <property type="molecule type" value="Genomic_DNA"/>
</dbReference>
<evidence type="ECO:0000256" key="3">
    <source>
        <dbReference type="ARBA" id="ARBA00023239"/>
    </source>
</evidence>
<dbReference type="GO" id="GO:0009254">
    <property type="term" value="P:peptidoglycan turnover"/>
    <property type="evidence" value="ECO:0007669"/>
    <property type="project" value="InterPro"/>
</dbReference>
<dbReference type="GO" id="GO:0019867">
    <property type="term" value="C:outer membrane"/>
    <property type="evidence" value="ECO:0007669"/>
    <property type="project" value="InterPro"/>
</dbReference>
<evidence type="ECO:0000256" key="5">
    <source>
        <dbReference type="ARBA" id="ARBA00030918"/>
    </source>
</evidence>
<dbReference type="Proteomes" id="UP000243205">
    <property type="component" value="Unassembled WGS sequence"/>
</dbReference>
<sequence length="406" mass="46032">MSWRLQTRPCRCRFRPSAWAQALLLTLILALSACAPKPAPVPEALPPVSAARPAPPAAAEPYRPVRFADLPGWQQDDQLGALRAFRRSCRSLRWRDGWADLCRRAAVLPEQPEAIRAFFEQEFTPWQLQQEDGQPEGELTGYYIPDVEGRRQPDEEFRYPLYARPDDLLIIDLTAVYPELKGYRLRGRLEGNRVLPYFARAEIETDQPPLRGSELFWLKDPVALFFLQIQGSGRILLPGGERVLIQNADQNGHPFRSIGKLLLDSGEMRRHQMSQQNLSRWARENPGRVRQLLNENPSYVFFRVVENSSDGPTGAQGVPLTARRSLAVDPRFVPLGAPVYLTSRWPKSGEPLQRLMIAQDAGGAIKGRVRADFFWGMGDQAGFYAARTKFPARLWLLWPQGRAPGR</sequence>
<dbReference type="STRING" id="57664.SAMN05661003_103249"/>
<dbReference type="CDD" id="cd14668">
    <property type="entry name" value="mlta_B"/>
    <property type="match status" value="1"/>
</dbReference>
<evidence type="ECO:0000256" key="2">
    <source>
        <dbReference type="ARBA" id="ARBA00012587"/>
    </source>
</evidence>
<evidence type="ECO:0000256" key="6">
    <source>
        <dbReference type="SAM" id="SignalP"/>
    </source>
</evidence>
<dbReference type="CDD" id="cd14485">
    <property type="entry name" value="mltA_like_LT_A"/>
    <property type="match status" value="1"/>
</dbReference>
<dbReference type="InterPro" id="IPR005300">
    <property type="entry name" value="MltA_B"/>
</dbReference>
<gene>
    <name evidence="8" type="ORF">SAMN05661003_103249</name>
</gene>
<dbReference type="GO" id="GO:0004553">
    <property type="term" value="F:hydrolase activity, hydrolyzing O-glycosyl compounds"/>
    <property type="evidence" value="ECO:0007669"/>
    <property type="project" value="InterPro"/>
</dbReference>
<feature type="domain" description="Lytic transglycosylase MltA" evidence="7">
    <location>
        <begin position="146"/>
        <end position="303"/>
    </location>
</feature>
<evidence type="ECO:0000259" key="7">
    <source>
        <dbReference type="SMART" id="SM00925"/>
    </source>
</evidence>
<keyword evidence="9" id="KW-1185">Reference proteome</keyword>
<keyword evidence="4" id="KW-0961">Cell wall biogenesis/degradation</keyword>
<dbReference type="PIRSF" id="PIRSF019422">
    <property type="entry name" value="MltA"/>
    <property type="match status" value="1"/>
</dbReference>
<dbReference type="PANTHER" id="PTHR30124">
    <property type="entry name" value="MEMBRANE-BOUND LYTIC MUREIN TRANSGLYCOSYLASE A"/>
    <property type="match status" value="1"/>
</dbReference>
<accession>A0A1G7A3S3</accession>
<proteinExistence type="predicted"/>
<evidence type="ECO:0000256" key="1">
    <source>
        <dbReference type="ARBA" id="ARBA00001420"/>
    </source>
</evidence>
<dbReference type="PROSITE" id="PS51257">
    <property type="entry name" value="PROKAR_LIPOPROTEIN"/>
    <property type="match status" value="1"/>
</dbReference>
<reference evidence="9" key="1">
    <citation type="submission" date="2016-10" db="EMBL/GenBank/DDBJ databases">
        <authorList>
            <person name="Varghese N."/>
            <person name="Submissions S."/>
        </authorList>
    </citation>
    <scope>NUCLEOTIDE SEQUENCE [LARGE SCALE GENOMIC DNA]</scope>
    <source>
        <strain evidence="9">DSM 8987</strain>
    </source>
</reference>
<evidence type="ECO:0000313" key="8">
    <source>
        <dbReference type="EMBL" id="SDE09283.1"/>
    </source>
</evidence>
<dbReference type="Pfam" id="PF06725">
    <property type="entry name" value="3D"/>
    <property type="match status" value="1"/>
</dbReference>
<dbReference type="Gene3D" id="2.40.240.50">
    <property type="entry name" value="Barwin-like endoglucanases"/>
    <property type="match status" value="1"/>
</dbReference>
<dbReference type="AlphaFoldDB" id="A0A1G7A3S3"/>
<evidence type="ECO:0000313" key="9">
    <source>
        <dbReference type="Proteomes" id="UP000243205"/>
    </source>
</evidence>
<dbReference type="GO" id="GO:0009253">
    <property type="term" value="P:peptidoglycan catabolic process"/>
    <property type="evidence" value="ECO:0007669"/>
    <property type="project" value="TreeGrafter"/>
</dbReference>
<dbReference type="OrthoDB" id="9783686at2"/>
<protein>
    <recommendedName>
        <fullName evidence="2">peptidoglycan lytic exotransglycosylase</fullName>
        <ecNumber evidence="2">4.2.2.n1</ecNumber>
    </recommendedName>
    <alternativeName>
        <fullName evidence="5">Murein hydrolase A</fullName>
    </alternativeName>
</protein>
<dbReference type="GO" id="GO:0071555">
    <property type="term" value="P:cell wall organization"/>
    <property type="evidence" value="ECO:0007669"/>
    <property type="project" value="UniProtKB-KW"/>
</dbReference>
<keyword evidence="6" id="KW-0732">Signal</keyword>
<comment type="catalytic activity">
    <reaction evidence="1">
        <text>Exolytic cleavage of the (1-&gt;4)-beta-glycosidic linkage between N-acetylmuramic acid (MurNAc) and N-acetylglucosamine (GlcNAc) residues in peptidoglycan, from either the reducing or the non-reducing ends of the peptidoglycan chains, with concomitant formation of a 1,6-anhydrobond in the MurNAc residue.</text>
        <dbReference type="EC" id="4.2.2.n1"/>
    </reaction>
</comment>
<dbReference type="SMART" id="SM00925">
    <property type="entry name" value="MltA"/>
    <property type="match status" value="1"/>
</dbReference>
<dbReference type="EC" id="4.2.2.n1" evidence="2"/>
<dbReference type="PANTHER" id="PTHR30124:SF0">
    <property type="entry name" value="MEMBRANE-BOUND LYTIC MUREIN TRANSGLYCOSYLASE A"/>
    <property type="match status" value="1"/>
</dbReference>
<dbReference type="InterPro" id="IPR036908">
    <property type="entry name" value="RlpA-like_sf"/>
</dbReference>
<feature type="signal peptide" evidence="6">
    <location>
        <begin position="1"/>
        <end position="35"/>
    </location>
</feature>
<dbReference type="Pfam" id="PF03562">
    <property type="entry name" value="MltA"/>
    <property type="match status" value="1"/>
</dbReference>
<evidence type="ECO:0000256" key="4">
    <source>
        <dbReference type="ARBA" id="ARBA00023316"/>
    </source>
</evidence>
<keyword evidence="3" id="KW-0456">Lyase</keyword>
<dbReference type="InterPro" id="IPR010611">
    <property type="entry name" value="3D_dom"/>
</dbReference>
<organism evidence="8 9">
    <name type="scientific">Desulfuromonas thiophila</name>
    <dbReference type="NCBI Taxonomy" id="57664"/>
    <lineage>
        <taxon>Bacteria</taxon>
        <taxon>Pseudomonadati</taxon>
        <taxon>Thermodesulfobacteriota</taxon>
        <taxon>Desulfuromonadia</taxon>
        <taxon>Desulfuromonadales</taxon>
        <taxon>Desulfuromonadaceae</taxon>
        <taxon>Desulfuromonas</taxon>
    </lineage>
</organism>
<dbReference type="Gene3D" id="2.40.40.10">
    <property type="entry name" value="RlpA-like domain"/>
    <property type="match status" value="1"/>
</dbReference>
<dbReference type="SUPFAM" id="SSF50685">
    <property type="entry name" value="Barwin-like endoglucanases"/>
    <property type="match status" value="1"/>
</dbReference>
<feature type="chain" id="PRO_5017289172" description="peptidoglycan lytic exotransglycosylase" evidence="6">
    <location>
        <begin position="36"/>
        <end position="406"/>
    </location>
</feature>
<name>A0A1G7A3S3_9BACT</name>
<dbReference type="InterPro" id="IPR026044">
    <property type="entry name" value="MltA"/>
</dbReference>
<dbReference type="GO" id="GO:0008933">
    <property type="term" value="F:peptidoglycan lytic transglycosylase activity"/>
    <property type="evidence" value="ECO:0007669"/>
    <property type="project" value="TreeGrafter"/>
</dbReference>